<name>A0A6G0WA30_APHCR</name>
<proteinExistence type="predicted"/>
<reference evidence="1 2" key="1">
    <citation type="submission" date="2019-08" db="EMBL/GenBank/DDBJ databases">
        <title>Whole genome of Aphis craccivora.</title>
        <authorList>
            <person name="Voronova N.V."/>
            <person name="Shulinski R.S."/>
            <person name="Bandarenka Y.V."/>
            <person name="Zhorov D.G."/>
            <person name="Warner D."/>
        </authorList>
    </citation>
    <scope>NUCLEOTIDE SEQUENCE [LARGE SCALE GENOMIC DNA]</scope>
    <source>
        <strain evidence="1">180601</strain>
        <tissue evidence="1">Whole Body</tissue>
    </source>
</reference>
<evidence type="ECO:0000313" key="1">
    <source>
        <dbReference type="EMBL" id="KAF0723984.1"/>
    </source>
</evidence>
<organism evidence="1 2">
    <name type="scientific">Aphis craccivora</name>
    <name type="common">Cowpea aphid</name>
    <dbReference type="NCBI Taxonomy" id="307492"/>
    <lineage>
        <taxon>Eukaryota</taxon>
        <taxon>Metazoa</taxon>
        <taxon>Ecdysozoa</taxon>
        <taxon>Arthropoda</taxon>
        <taxon>Hexapoda</taxon>
        <taxon>Insecta</taxon>
        <taxon>Pterygota</taxon>
        <taxon>Neoptera</taxon>
        <taxon>Paraneoptera</taxon>
        <taxon>Hemiptera</taxon>
        <taxon>Sternorrhyncha</taxon>
        <taxon>Aphidomorpha</taxon>
        <taxon>Aphidoidea</taxon>
        <taxon>Aphididae</taxon>
        <taxon>Aphidini</taxon>
        <taxon>Aphis</taxon>
        <taxon>Aphis</taxon>
    </lineage>
</organism>
<evidence type="ECO:0000313" key="2">
    <source>
        <dbReference type="Proteomes" id="UP000478052"/>
    </source>
</evidence>
<dbReference type="AlphaFoldDB" id="A0A6G0WA30"/>
<accession>A0A6G0WA30</accession>
<dbReference type="Proteomes" id="UP000478052">
    <property type="component" value="Unassembled WGS sequence"/>
</dbReference>
<keyword evidence="2" id="KW-1185">Reference proteome</keyword>
<protein>
    <submittedName>
        <fullName evidence="1">Uncharacterized protein</fullName>
    </submittedName>
</protein>
<comment type="caution">
    <text evidence="1">The sequence shown here is derived from an EMBL/GenBank/DDBJ whole genome shotgun (WGS) entry which is preliminary data.</text>
</comment>
<sequence>MFCIYKILFIISVYHTISLFRYTETIRFFGIPFQTGIEINTVIPKIIFNTVSPRACDYAIEAVDKDSIPLLNHRKALEVCRYRETSDWETIKKILRGAFEQQLLKKCHIYKAELSQFCRGKSPTFVKNKKFLVCK</sequence>
<dbReference type="EMBL" id="VUJU01008931">
    <property type="protein sequence ID" value="KAF0723984.1"/>
    <property type="molecule type" value="Genomic_DNA"/>
</dbReference>
<gene>
    <name evidence="1" type="ORF">FWK35_00018183</name>
</gene>